<sequence>MGDITLLIMVGMVLTWDRTNCNLKPSRSQTSYTAVTTNHDLLFSVVVDNYARIRGEQMEEPAGAIKFDFDMINLIIHPQTDEVSALNHAASTRSDT</sequence>
<feature type="chain" id="PRO_5043121406" evidence="1">
    <location>
        <begin position="22"/>
        <end position="96"/>
    </location>
</feature>
<proteinExistence type="predicted"/>
<keyword evidence="3" id="KW-1185">Reference proteome</keyword>
<dbReference type="Proteomes" id="UP000267096">
    <property type="component" value="Unassembled WGS sequence"/>
</dbReference>
<reference evidence="4" key="1">
    <citation type="submission" date="2017-02" db="UniProtKB">
        <authorList>
            <consortium name="WormBaseParasite"/>
        </authorList>
    </citation>
    <scope>IDENTIFICATION</scope>
</reference>
<feature type="signal peptide" evidence="1">
    <location>
        <begin position="1"/>
        <end position="21"/>
    </location>
</feature>
<dbReference type="AlphaFoldDB" id="A0A0M3KBV7"/>
<protein>
    <submittedName>
        <fullName evidence="4">Metalloprotease</fullName>
    </submittedName>
</protein>
<dbReference type="EMBL" id="UYRR01034665">
    <property type="protein sequence ID" value="VDK61811.1"/>
    <property type="molecule type" value="Genomic_DNA"/>
</dbReference>
<evidence type="ECO:0000313" key="4">
    <source>
        <dbReference type="WBParaSite" id="ASIM_0001845401-mRNA-1"/>
    </source>
</evidence>
<keyword evidence="1" id="KW-0732">Signal</keyword>
<dbReference type="WBParaSite" id="ASIM_0001845401-mRNA-1">
    <property type="protein sequence ID" value="ASIM_0001845401-mRNA-1"/>
    <property type="gene ID" value="ASIM_0001845401"/>
</dbReference>
<organism evidence="4">
    <name type="scientific">Anisakis simplex</name>
    <name type="common">Herring worm</name>
    <dbReference type="NCBI Taxonomy" id="6269"/>
    <lineage>
        <taxon>Eukaryota</taxon>
        <taxon>Metazoa</taxon>
        <taxon>Ecdysozoa</taxon>
        <taxon>Nematoda</taxon>
        <taxon>Chromadorea</taxon>
        <taxon>Rhabditida</taxon>
        <taxon>Spirurina</taxon>
        <taxon>Ascaridomorpha</taxon>
        <taxon>Ascaridoidea</taxon>
        <taxon>Anisakidae</taxon>
        <taxon>Anisakis</taxon>
        <taxon>Anisakis simplex complex</taxon>
    </lineage>
</organism>
<name>A0A0M3KBV7_ANISI</name>
<reference evidence="2 3" key="2">
    <citation type="submission" date="2018-11" db="EMBL/GenBank/DDBJ databases">
        <authorList>
            <consortium name="Pathogen Informatics"/>
        </authorList>
    </citation>
    <scope>NUCLEOTIDE SEQUENCE [LARGE SCALE GENOMIC DNA]</scope>
</reference>
<gene>
    <name evidence="2" type="ORF">ASIM_LOCUS17856</name>
</gene>
<accession>A0A0M3KBV7</accession>
<evidence type="ECO:0000256" key="1">
    <source>
        <dbReference type="SAM" id="SignalP"/>
    </source>
</evidence>
<evidence type="ECO:0000313" key="3">
    <source>
        <dbReference type="Proteomes" id="UP000267096"/>
    </source>
</evidence>
<evidence type="ECO:0000313" key="2">
    <source>
        <dbReference type="EMBL" id="VDK61811.1"/>
    </source>
</evidence>